<dbReference type="Proteomes" id="UP000244855">
    <property type="component" value="Unassembled WGS sequence"/>
</dbReference>
<dbReference type="SMART" id="SM00484">
    <property type="entry name" value="XPGI"/>
    <property type="match status" value="1"/>
</dbReference>
<gene>
    <name evidence="2" type="ORF">DM02DRAFT_573305</name>
</gene>
<accession>A0A2V1D9I6</accession>
<evidence type="ECO:0000313" key="3">
    <source>
        <dbReference type="Proteomes" id="UP000244855"/>
    </source>
</evidence>
<sequence>MGIASIWKDLEKHVQVEELARIAIDHYDAHKRPFRIAVDVAGWIFNNVTKEQVVHFRQISQDAARTDAKNIYCHITVLLALNIELLVVFDGKTRAPKKSRGFNGHGCPMRHERNRDLLRMLDTLNVPYYEAPGEAEAECAMLQMKGHVDAVWSEDSDTLMFGCSLLLRFHKDESSRKQWHKAEILRSIDIQNGLGFDRAALVLFAMLVGGDYGNGLLHCGPALAKQLIPQGLGGSLIECKNRFDCKLWREDLVETVAKLPNPRKLSVPVDYPSYDVLKKYVRPKVSSDGDLAVLPFIETRPPHIFDEKKLFPLSMDYLNQFGKLYMEHVTPVFLTRWLLKLASDGSNDNVHAVEVPKRRSKDNGIEAVSSFIKIKFSPFGLTSLPESIYANKWQKMQPYKTD</sequence>
<name>A0A2V1D9I6_9PLEO</name>
<dbReference type="PANTHER" id="PTHR11081">
    <property type="entry name" value="FLAP ENDONUCLEASE FAMILY MEMBER"/>
    <property type="match status" value="1"/>
</dbReference>
<dbReference type="GO" id="GO:0017108">
    <property type="term" value="F:5'-flap endonuclease activity"/>
    <property type="evidence" value="ECO:0007669"/>
    <property type="project" value="TreeGrafter"/>
</dbReference>
<dbReference type="STRING" id="97972.A0A2V1D9I6"/>
<dbReference type="CDD" id="cd09870">
    <property type="entry name" value="PIN_YEN1"/>
    <property type="match status" value="1"/>
</dbReference>
<dbReference type="InterPro" id="IPR029060">
    <property type="entry name" value="PIN-like_dom_sf"/>
</dbReference>
<feature type="non-terminal residue" evidence="2">
    <location>
        <position position="402"/>
    </location>
</feature>
<dbReference type="InterPro" id="IPR036279">
    <property type="entry name" value="5-3_exonuclease_C_sf"/>
</dbReference>
<protein>
    <submittedName>
        <fullName evidence="2">PIN domain-like protein</fullName>
    </submittedName>
</protein>
<dbReference type="SUPFAM" id="SSF88723">
    <property type="entry name" value="PIN domain-like"/>
    <property type="match status" value="1"/>
</dbReference>
<feature type="domain" description="XPG-I" evidence="1">
    <location>
        <begin position="122"/>
        <end position="196"/>
    </location>
</feature>
<proteinExistence type="predicted"/>
<evidence type="ECO:0000313" key="2">
    <source>
        <dbReference type="EMBL" id="PVH94193.1"/>
    </source>
</evidence>
<dbReference type="InterPro" id="IPR006086">
    <property type="entry name" value="XPG-I_dom"/>
</dbReference>
<evidence type="ECO:0000259" key="1">
    <source>
        <dbReference type="SMART" id="SM00484"/>
    </source>
</evidence>
<dbReference type="PRINTS" id="PR00853">
    <property type="entry name" value="XPGRADSUPER"/>
</dbReference>
<reference evidence="2 3" key="1">
    <citation type="journal article" date="2018" name="Sci. Rep.">
        <title>Comparative genomics provides insights into the lifestyle and reveals functional heterogeneity of dark septate endophytic fungi.</title>
        <authorList>
            <person name="Knapp D.G."/>
            <person name="Nemeth J.B."/>
            <person name="Barry K."/>
            <person name="Hainaut M."/>
            <person name="Henrissat B."/>
            <person name="Johnson J."/>
            <person name="Kuo A."/>
            <person name="Lim J.H.P."/>
            <person name="Lipzen A."/>
            <person name="Nolan M."/>
            <person name="Ohm R.A."/>
            <person name="Tamas L."/>
            <person name="Grigoriev I.V."/>
            <person name="Spatafora J.W."/>
            <person name="Nagy L.G."/>
            <person name="Kovacs G.M."/>
        </authorList>
    </citation>
    <scope>NUCLEOTIDE SEQUENCE [LARGE SCALE GENOMIC DNA]</scope>
    <source>
        <strain evidence="2 3">DSE2036</strain>
    </source>
</reference>
<dbReference type="Gene3D" id="3.40.50.1010">
    <property type="entry name" value="5'-nuclease"/>
    <property type="match status" value="2"/>
</dbReference>
<dbReference type="AlphaFoldDB" id="A0A2V1D9I6"/>
<organism evidence="2 3">
    <name type="scientific">Periconia macrospinosa</name>
    <dbReference type="NCBI Taxonomy" id="97972"/>
    <lineage>
        <taxon>Eukaryota</taxon>
        <taxon>Fungi</taxon>
        <taxon>Dikarya</taxon>
        <taxon>Ascomycota</taxon>
        <taxon>Pezizomycotina</taxon>
        <taxon>Dothideomycetes</taxon>
        <taxon>Pleosporomycetidae</taxon>
        <taxon>Pleosporales</taxon>
        <taxon>Massarineae</taxon>
        <taxon>Periconiaceae</taxon>
        <taxon>Periconia</taxon>
    </lineage>
</organism>
<dbReference type="OrthoDB" id="2959108at2759"/>
<dbReference type="InterPro" id="IPR006084">
    <property type="entry name" value="XPG/Rad2"/>
</dbReference>
<dbReference type="EMBL" id="KZ805546">
    <property type="protein sequence ID" value="PVH94193.1"/>
    <property type="molecule type" value="Genomic_DNA"/>
</dbReference>
<dbReference type="GO" id="GO:0006281">
    <property type="term" value="P:DNA repair"/>
    <property type="evidence" value="ECO:0007669"/>
    <property type="project" value="UniProtKB-ARBA"/>
</dbReference>
<dbReference type="SUPFAM" id="SSF47807">
    <property type="entry name" value="5' to 3' exonuclease, C-terminal subdomain"/>
    <property type="match status" value="1"/>
</dbReference>
<dbReference type="Pfam" id="PF00867">
    <property type="entry name" value="XPG_I"/>
    <property type="match status" value="1"/>
</dbReference>
<dbReference type="PANTHER" id="PTHR11081:SF62">
    <property type="entry name" value="XPG-I DOMAIN-CONTAINING PROTEIN"/>
    <property type="match status" value="1"/>
</dbReference>
<keyword evidence="3" id="KW-1185">Reference proteome</keyword>